<evidence type="ECO:0000256" key="1">
    <source>
        <dbReference type="SAM" id="MobiDB-lite"/>
    </source>
</evidence>
<name>A0ABM4IJB9_ODOVR</name>
<dbReference type="Pfam" id="PF15760">
    <property type="entry name" value="DLEU7"/>
    <property type="match status" value="1"/>
</dbReference>
<reference evidence="3" key="2">
    <citation type="submission" date="2025-08" db="UniProtKB">
        <authorList>
            <consortium name="RefSeq"/>
        </authorList>
    </citation>
    <scope>IDENTIFICATION</scope>
    <source>
        <tissue evidence="3">Tongue muscle</tissue>
    </source>
</reference>
<dbReference type="Proteomes" id="UP001652640">
    <property type="component" value="Chromosome 8"/>
</dbReference>
<dbReference type="PANTHER" id="PTHR36961">
    <property type="entry name" value="LEUKEMIA-ASSOCIATED PROTEIN 7"/>
    <property type="match status" value="1"/>
</dbReference>
<dbReference type="GeneID" id="110140931"/>
<sequence>MPPHKAAGCASKALERRRNRRAASGRFSSARGEQDFRQSGRPHAPPPPSLEDAPARVGRNEPAARARTSPAPLEASTGQEMVALHTLQLQQQEWGSGDRPGAPGNPHDLDHVPTAPACRSGPGLAGPRRGREEEGGSRGIRNLGSREQASSPEVEAVRGAEGGAELLGFPGGREPCTLAGDAQPAGPRSWSEWSRQTLLGPLQQERWPPSPCVLMRSFLCAQSEISRYVSSYSCKDTNPTGLGDSVEFRNICSHLALQTEGQQFDRDLNAAHQCLKTIVKKLIRSLANLPSDAHIVTCASWRQILQNLPDI</sequence>
<dbReference type="PANTHER" id="PTHR36961:SF1">
    <property type="entry name" value="LEUKEMIA-ASSOCIATED PROTEIN 7"/>
    <property type="match status" value="1"/>
</dbReference>
<evidence type="ECO:0000313" key="3">
    <source>
        <dbReference type="RefSeq" id="XP_070327909.1"/>
    </source>
</evidence>
<reference evidence="2" key="1">
    <citation type="journal article" date="2022" name="J. Hered.">
        <title>A De Novo Chromosome-Level Genome Assembly of the White-Tailed Deer, Odocoileus Virginianus.</title>
        <authorList>
            <person name="London E.W."/>
            <person name="Roca A.L."/>
            <person name="Novakofski J.E."/>
            <person name="Mateus-Pinilla N.E."/>
        </authorList>
    </citation>
    <scope>NUCLEOTIDE SEQUENCE [LARGE SCALE GENOMIC DNA]</scope>
</reference>
<evidence type="ECO:0000313" key="2">
    <source>
        <dbReference type="Proteomes" id="UP001652640"/>
    </source>
</evidence>
<feature type="region of interest" description="Disordered" evidence="1">
    <location>
        <begin position="1"/>
        <end position="192"/>
    </location>
</feature>
<protein>
    <submittedName>
        <fullName evidence="3">LOW QUALITY PROTEIN: leukemia-associated protein 7</fullName>
    </submittedName>
</protein>
<organism evidence="2 3">
    <name type="scientific">Odocoileus virginianus</name>
    <name type="common">White-tailed deer</name>
    <dbReference type="NCBI Taxonomy" id="9874"/>
    <lineage>
        <taxon>Eukaryota</taxon>
        <taxon>Metazoa</taxon>
        <taxon>Chordata</taxon>
        <taxon>Craniata</taxon>
        <taxon>Vertebrata</taxon>
        <taxon>Euteleostomi</taxon>
        <taxon>Mammalia</taxon>
        <taxon>Eutheria</taxon>
        <taxon>Laurasiatheria</taxon>
        <taxon>Artiodactyla</taxon>
        <taxon>Ruminantia</taxon>
        <taxon>Pecora</taxon>
        <taxon>Cervidae</taxon>
        <taxon>Odocoileinae</taxon>
        <taxon>Odocoileus</taxon>
    </lineage>
</organism>
<proteinExistence type="predicted"/>
<dbReference type="InterPro" id="IPR031510">
    <property type="entry name" value="DLEU7"/>
</dbReference>
<dbReference type="RefSeq" id="XP_070327909.1">
    <property type="nucleotide sequence ID" value="XM_070471808.1"/>
</dbReference>
<accession>A0ABM4IJB9</accession>
<gene>
    <name evidence="3" type="primary">DLEU7</name>
</gene>
<keyword evidence="2" id="KW-1185">Reference proteome</keyword>